<name>A0A1G2EM85_9BACT</name>
<sequence>MSEKAIKKLYYQENLSAADVGKKLGVSSWAVLSFMKRKNLRRRSFSEANAVVFNSKSLSFSAKKKLSFFEKELKIAGIMLYWAEGSKSLNGFSSVDFCNSDSRMIRLFLEFLRKICGVDEERLRVHLYCYADQDIAEIKKYWANLTKIPLSQFVKPYIRKDFSIEKKREMKYGLAHIRYSDKKLLLQINKWIEEMVNNRVGTEVDKPDSL</sequence>
<accession>A0A1G2EM85</accession>
<organism evidence="1 2">
    <name type="scientific">Candidatus Nealsonbacteria bacterium RIFOXYC1_FULL_40_7</name>
    <dbReference type="NCBI Taxonomy" id="1801678"/>
    <lineage>
        <taxon>Bacteria</taxon>
        <taxon>Candidatus Nealsoniibacteriota</taxon>
    </lineage>
</organism>
<gene>
    <name evidence="1" type="ORF">A2427_01015</name>
</gene>
<evidence type="ECO:0000313" key="2">
    <source>
        <dbReference type="Proteomes" id="UP000176326"/>
    </source>
</evidence>
<proteinExistence type="predicted"/>
<evidence type="ECO:0008006" key="3">
    <source>
        <dbReference type="Google" id="ProtNLM"/>
    </source>
</evidence>
<evidence type="ECO:0000313" key="1">
    <source>
        <dbReference type="EMBL" id="OGZ26867.1"/>
    </source>
</evidence>
<protein>
    <recommendedName>
        <fullName evidence="3">RNA polymerase sigma factor 70 region 4 type 2 domain-containing protein</fullName>
    </recommendedName>
</protein>
<dbReference type="AlphaFoldDB" id="A0A1G2EM85"/>
<reference evidence="1 2" key="1">
    <citation type="journal article" date="2016" name="Nat. Commun.">
        <title>Thousands of microbial genomes shed light on interconnected biogeochemical processes in an aquifer system.</title>
        <authorList>
            <person name="Anantharaman K."/>
            <person name="Brown C.T."/>
            <person name="Hug L.A."/>
            <person name="Sharon I."/>
            <person name="Castelle C.J."/>
            <person name="Probst A.J."/>
            <person name="Thomas B.C."/>
            <person name="Singh A."/>
            <person name="Wilkins M.J."/>
            <person name="Karaoz U."/>
            <person name="Brodie E.L."/>
            <person name="Williams K.H."/>
            <person name="Hubbard S.S."/>
            <person name="Banfield J.F."/>
        </authorList>
    </citation>
    <scope>NUCLEOTIDE SEQUENCE [LARGE SCALE GENOMIC DNA]</scope>
</reference>
<dbReference type="Proteomes" id="UP000176326">
    <property type="component" value="Unassembled WGS sequence"/>
</dbReference>
<comment type="caution">
    <text evidence="1">The sequence shown here is derived from an EMBL/GenBank/DDBJ whole genome shotgun (WGS) entry which is preliminary data.</text>
</comment>
<dbReference type="EMBL" id="MHMN01000054">
    <property type="protein sequence ID" value="OGZ26867.1"/>
    <property type="molecule type" value="Genomic_DNA"/>
</dbReference>